<proteinExistence type="predicted"/>
<protein>
    <submittedName>
        <fullName evidence="1">Uncharacterized protein</fullName>
    </submittedName>
</protein>
<comment type="caution">
    <text evidence="1">The sequence shown here is derived from an EMBL/GenBank/DDBJ whole genome shotgun (WGS) entry which is preliminary data.</text>
</comment>
<gene>
    <name evidence="1" type="ORF">C5748_18530</name>
</gene>
<accession>A0A2S9INQ8</accession>
<dbReference type="RefSeq" id="WP_105743413.1">
    <property type="nucleotide sequence ID" value="NZ_PVBR01000014.1"/>
</dbReference>
<dbReference type="AlphaFoldDB" id="A0A2S9INQ8"/>
<keyword evidence="2" id="KW-1185">Reference proteome</keyword>
<sequence>MFGLSKAALYLVGAGILLAAIIAAGAAIRSDLKAVGRFEATETVRKGNADAGSIAEKSRYALRHCINGGGVYVFETGACEH</sequence>
<name>A0A2S9INQ8_9HYPH</name>
<evidence type="ECO:0000313" key="1">
    <source>
        <dbReference type="EMBL" id="PRD42145.1"/>
    </source>
</evidence>
<evidence type="ECO:0000313" key="2">
    <source>
        <dbReference type="Proteomes" id="UP000239434"/>
    </source>
</evidence>
<reference evidence="1 2" key="1">
    <citation type="submission" date="2018-02" db="EMBL/GenBank/DDBJ databases">
        <title>The draft genome of Phyllobacterium sp. 1N-3.</title>
        <authorList>
            <person name="Liu L."/>
            <person name="Li L."/>
            <person name="Zhang X."/>
            <person name="Wang T."/>
            <person name="Liang L."/>
        </authorList>
    </citation>
    <scope>NUCLEOTIDE SEQUENCE [LARGE SCALE GENOMIC DNA]</scope>
    <source>
        <strain evidence="1 2">1N-3</strain>
    </source>
</reference>
<dbReference type="EMBL" id="PVBR01000014">
    <property type="protein sequence ID" value="PRD42145.1"/>
    <property type="molecule type" value="Genomic_DNA"/>
</dbReference>
<dbReference type="Proteomes" id="UP000239434">
    <property type="component" value="Unassembled WGS sequence"/>
</dbReference>
<organism evidence="1 2">
    <name type="scientific">Phyllobacterium phragmitis</name>
    <dbReference type="NCBI Taxonomy" id="2670329"/>
    <lineage>
        <taxon>Bacteria</taxon>
        <taxon>Pseudomonadati</taxon>
        <taxon>Pseudomonadota</taxon>
        <taxon>Alphaproteobacteria</taxon>
        <taxon>Hyphomicrobiales</taxon>
        <taxon>Phyllobacteriaceae</taxon>
        <taxon>Phyllobacterium</taxon>
    </lineage>
</organism>